<dbReference type="OrthoDB" id="1923810at2759"/>
<reference evidence="2 3" key="1">
    <citation type="submission" date="2018-10" db="EMBL/GenBank/DDBJ databases">
        <title>A high-quality apple genome assembly.</title>
        <authorList>
            <person name="Hu J."/>
        </authorList>
    </citation>
    <scope>NUCLEOTIDE SEQUENCE [LARGE SCALE GENOMIC DNA]</scope>
    <source>
        <strain evidence="3">cv. HFTH1</strain>
        <tissue evidence="2">Young leaf</tissue>
    </source>
</reference>
<comment type="caution">
    <text evidence="2">The sequence shown here is derived from an EMBL/GenBank/DDBJ whole genome shotgun (WGS) entry which is preliminary data.</text>
</comment>
<name>A0A498K347_MALDO</name>
<evidence type="ECO:0000313" key="2">
    <source>
        <dbReference type="EMBL" id="RXH99661.1"/>
    </source>
</evidence>
<organism evidence="2 3">
    <name type="scientific">Malus domestica</name>
    <name type="common">Apple</name>
    <name type="synonym">Pyrus malus</name>
    <dbReference type="NCBI Taxonomy" id="3750"/>
    <lineage>
        <taxon>Eukaryota</taxon>
        <taxon>Viridiplantae</taxon>
        <taxon>Streptophyta</taxon>
        <taxon>Embryophyta</taxon>
        <taxon>Tracheophyta</taxon>
        <taxon>Spermatophyta</taxon>
        <taxon>Magnoliopsida</taxon>
        <taxon>eudicotyledons</taxon>
        <taxon>Gunneridae</taxon>
        <taxon>Pentapetalae</taxon>
        <taxon>rosids</taxon>
        <taxon>fabids</taxon>
        <taxon>Rosales</taxon>
        <taxon>Rosaceae</taxon>
        <taxon>Amygdaloideae</taxon>
        <taxon>Maleae</taxon>
        <taxon>Malus</taxon>
    </lineage>
</organism>
<evidence type="ECO:0000313" key="3">
    <source>
        <dbReference type="Proteomes" id="UP000290289"/>
    </source>
</evidence>
<feature type="region of interest" description="Disordered" evidence="1">
    <location>
        <begin position="1"/>
        <end position="26"/>
    </location>
</feature>
<dbReference type="PANTHER" id="PTHR33622">
    <property type="entry name" value="OS03G0724500 PROTEIN"/>
    <property type="match status" value="1"/>
</dbReference>
<protein>
    <submittedName>
        <fullName evidence="2">Uncharacterized protein</fullName>
    </submittedName>
</protein>
<sequence>MESHKTQHESLPAAATPATTSCQKKKNEQATLLEDVKDHINDFVNASMDEHKTCFKKNMQKMFGMSKNVAERSVDTKEVESTLPLQITVAK</sequence>
<evidence type="ECO:0000256" key="1">
    <source>
        <dbReference type="SAM" id="MobiDB-lite"/>
    </source>
</evidence>
<gene>
    <name evidence="2" type="ORF">DVH24_021463</name>
</gene>
<dbReference type="Gramene" id="mRNA:MD05G0054700">
    <property type="protein sequence ID" value="mRNA:MD05G0054700"/>
    <property type="gene ID" value="MD05G0054700"/>
</dbReference>
<dbReference type="EMBL" id="RDQH01000331">
    <property type="protein sequence ID" value="RXH99661.1"/>
    <property type="molecule type" value="Genomic_DNA"/>
</dbReference>
<dbReference type="PANTHER" id="PTHR33622:SF16">
    <property type="match status" value="1"/>
</dbReference>
<dbReference type="AlphaFoldDB" id="A0A498K347"/>
<accession>A0A498K347</accession>
<dbReference type="KEGG" id="mdm:103441556"/>
<proteinExistence type="predicted"/>
<keyword evidence="3" id="KW-1185">Reference proteome</keyword>
<dbReference type="PROSITE" id="PS51257">
    <property type="entry name" value="PROKAR_LIPOPROTEIN"/>
    <property type="match status" value="1"/>
</dbReference>
<dbReference type="Proteomes" id="UP000290289">
    <property type="component" value="Chromosome 5"/>
</dbReference>